<keyword evidence="2" id="KW-1185">Reference proteome</keyword>
<proteinExistence type="predicted"/>
<protein>
    <submittedName>
        <fullName evidence="1">Uncharacterized protein</fullName>
    </submittedName>
</protein>
<name>A0A453SRJ1_AEGTS</name>
<organism evidence="1 2">
    <name type="scientific">Aegilops tauschii subsp. strangulata</name>
    <name type="common">Goatgrass</name>
    <dbReference type="NCBI Taxonomy" id="200361"/>
    <lineage>
        <taxon>Eukaryota</taxon>
        <taxon>Viridiplantae</taxon>
        <taxon>Streptophyta</taxon>
        <taxon>Embryophyta</taxon>
        <taxon>Tracheophyta</taxon>
        <taxon>Spermatophyta</taxon>
        <taxon>Magnoliopsida</taxon>
        <taxon>Liliopsida</taxon>
        <taxon>Poales</taxon>
        <taxon>Poaceae</taxon>
        <taxon>BOP clade</taxon>
        <taxon>Pooideae</taxon>
        <taxon>Triticodae</taxon>
        <taxon>Triticeae</taxon>
        <taxon>Triticinae</taxon>
        <taxon>Aegilops</taxon>
    </lineage>
</organism>
<reference evidence="1" key="4">
    <citation type="submission" date="2019-03" db="UniProtKB">
        <authorList>
            <consortium name="EnsemblPlants"/>
        </authorList>
    </citation>
    <scope>IDENTIFICATION</scope>
</reference>
<reference evidence="2" key="1">
    <citation type="journal article" date="2014" name="Science">
        <title>Ancient hybridizations among the ancestral genomes of bread wheat.</title>
        <authorList>
            <consortium name="International Wheat Genome Sequencing Consortium,"/>
            <person name="Marcussen T."/>
            <person name="Sandve S.R."/>
            <person name="Heier L."/>
            <person name="Spannagl M."/>
            <person name="Pfeifer M."/>
            <person name="Jakobsen K.S."/>
            <person name="Wulff B.B."/>
            <person name="Steuernagel B."/>
            <person name="Mayer K.F."/>
            <person name="Olsen O.A."/>
        </authorList>
    </citation>
    <scope>NUCLEOTIDE SEQUENCE [LARGE SCALE GENOMIC DNA]</scope>
    <source>
        <strain evidence="2">cv. AL8/78</strain>
    </source>
</reference>
<evidence type="ECO:0000313" key="2">
    <source>
        <dbReference type="Proteomes" id="UP000015105"/>
    </source>
</evidence>
<reference evidence="1" key="3">
    <citation type="journal article" date="2017" name="Nature">
        <title>Genome sequence of the progenitor of the wheat D genome Aegilops tauschii.</title>
        <authorList>
            <person name="Luo M.C."/>
            <person name="Gu Y.Q."/>
            <person name="Puiu D."/>
            <person name="Wang H."/>
            <person name="Twardziok S.O."/>
            <person name="Deal K.R."/>
            <person name="Huo N."/>
            <person name="Zhu T."/>
            <person name="Wang L."/>
            <person name="Wang Y."/>
            <person name="McGuire P.E."/>
            <person name="Liu S."/>
            <person name="Long H."/>
            <person name="Ramasamy R.K."/>
            <person name="Rodriguez J.C."/>
            <person name="Van S.L."/>
            <person name="Yuan L."/>
            <person name="Wang Z."/>
            <person name="Xia Z."/>
            <person name="Xiao L."/>
            <person name="Anderson O.D."/>
            <person name="Ouyang S."/>
            <person name="Liang Y."/>
            <person name="Zimin A.V."/>
            <person name="Pertea G."/>
            <person name="Qi P."/>
            <person name="Bennetzen J.L."/>
            <person name="Dai X."/>
            <person name="Dawson M.W."/>
            <person name="Muller H.G."/>
            <person name="Kugler K."/>
            <person name="Rivarola-Duarte L."/>
            <person name="Spannagl M."/>
            <person name="Mayer K.F.X."/>
            <person name="Lu F.H."/>
            <person name="Bevan M.W."/>
            <person name="Leroy P."/>
            <person name="Li P."/>
            <person name="You F.M."/>
            <person name="Sun Q."/>
            <person name="Liu Z."/>
            <person name="Lyons E."/>
            <person name="Wicker T."/>
            <person name="Salzberg S.L."/>
            <person name="Devos K.M."/>
            <person name="Dvorak J."/>
        </authorList>
    </citation>
    <scope>NUCLEOTIDE SEQUENCE [LARGE SCALE GENOMIC DNA]</scope>
    <source>
        <strain evidence="1">cv. AL8/78</strain>
    </source>
</reference>
<reference evidence="1" key="5">
    <citation type="journal article" date="2021" name="G3 (Bethesda)">
        <title>Aegilops tauschii genome assembly Aet v5.0 features greater sequence contiguity and improved annotation.</title>
        <authorList>
            <person name="Wang L."/>
            <person name="Zhu T."/>
            <person name="Rodriguez J.C."/>
            <person name="Deal K.R."/>
            <person name="Dubcovsky J."/>
            <person name="McGuire P.E."/>
            <person name="Lux T."/>
            <person name="Spannagl M."/>
            <person name="Mayer K.F.X."/>
            <person name="Baldrich P."/>
            <person name="Meyers B.C."/>
            <person name="Huo N."/>
            <person name="Gu Y.Q."/>
            <person name="Zhou H."/>
            <person name="Devos K.M."/>
            <person name="Bennetzen J.L."/>
            <person name="Unver T."/>
            <person name="Budak H."/>
            <person name="Gulick P.J."/>
            <person name="Galiba G."/>
            <person name="Kalapos B."/>
            <person name="Nelson D.R."/>
            <person name="Li P."/>
            <person name="You F.M."/>
            <person name="Luo M.C."/>
            <person name="Dvorak J."/>
        </authorList>
    </citation>
    <scope>NUCLEOTIDE SEQUENCE [LARGE SCALE GENOMIC DNA]</scope>
    <source>
        <strain evidence="1">cv. AL8/78</strain>
    </source>
</reference>
<dbReference type="Gramene" id="AET7Gv21044300.14">
    <property type="protein sequence ID" value="AET7Gv21044300.14"/>
    <property type="gene ID" value="AET7Gv21044300"/>
</dbReference>
<sequence>PWCRAEIVRACKLSSYFHAEVKEEAGFLALNCWRASSPVIYESTCRSATHQLDQLSWHRG</sequence>
<accession>A0A453SRJ1</accession>
<dbReference type="AlphaFoldDB" id="A0A453SRJ1"/>
<dbReference type="EnsemblPlants" id="AET7Gv21044300.14">
    <property type="protein sequence ID" value="AET7Gv21044300.14"/>
    <property type="gene ID" value="AET7Gv21044300"/>
</dbReference>
<reference evidence="2" key="2">
    <citation type="journal article" date="2017" name="Nat. Plants">
        <title>The Aegilops tauschii genome reveals multiple impacts of transposons.</title>
        <authorList>
            <person name="Zhao G."/>
            <person name="Zou C."/>
            <person name="Li K."/>
            <person name="Wang K."/>
            <person name="Li T."/>
            <person name="Gao L."/>
            <person name="Zhang X."/>
            <person name="Wang H."/>
            <person name="Yang Z."/>
            <person name="Liu X."/>
            <person name="Jiang W."/>
            <person name="Mao L."/>
            <person name="Kong X."/>
            <person name="Jiao Y."/>
            <person name="Jia J."/>
        </authorList>
    </citation>
    <scope>NUCLEOTIDE SEQUENCE [LARGE SCALE GENOMIC DNA]</scope>
    <source>
        <strain evidence="2">cv. AL8/78</strain>
    </source>
</reference>
<dbReference type="Proteomes" id="UP000015105">
    <property type="component" value="Chromosome 7D"/>
</dbReference>
<evidence type="ECO:0000313" key="1">
    <source>
        <dbReference type="EnsemblPlants" id="AET7Gv21044300.14"/>
    </source>
</evidence>